<evidence type="ECO:0000256" key="1">
    <source>
        <dbReference type="SAM" id="Phobius"/>
    </source>
</evidence>
<keyword evidence="1" id="KW-1133">Transmembrane helix</keyword>
<reference evidence="3" key="1">
    <citation type="submission" date="2013-08" db="EMBL/GenBank/DDBJ databases">
        <title>Gene expansion shapes genome architecture in the human pathogen Lichtheimia corymbifera: an evolutionary genomics analysis in the ancient terrestrial Mucorales (Mucoromycotina).</title>
        <authorList>
            <person name="Schwartze V.U."/>
            <person name="Winter S."/>
            <person name="Shelest E."/>
            <person name="Marcet-Houben M."/>
            <person name="Horn F."/>
            <person name="Wehner S."/>
            <person name="Hoffmann K."/>
            <person name="Riege K."/>
            <person name="Sammeth M."/>
            <person name="Nowrousian M."/>
            <person name="Valiante V."/>
            <person name="Linde J."/>
            <person name="Jacobsen I.D."/>
            <person name="Marz M."/>
            <person name="Brakhage A.A."/>
            <person name="Gabaldon T."/>
            <person name="Bocker S."/>
            <person name="Voigt K."/>
        </authorList>
    </citation>
    <scope>NUCLEOTIDE SEQUENCE [LARGE SCALE GENOMIC DNA]</scope>
    <source>
        <strain evidence="3">FSU 9682</strain>
    </source>
</reference>
<keyword evidence="2" id="KW-0732">Signal</keyword>
<dbReference type="VEuPathDB" id="FungiDB:LCOR_03435.1"/>
<proteinExistence type="predicted"/>
<dbReference type="Proteomes" id="UP000027586">
    <property type="component" value="Unassembled WGS sequence"/>
</dbReference>
<organism evidence="3 4">
    <name type="scientific">Lichtheimia corymbifera JMRC:FSU:9682</name>
    <dbReference type="NCBI Taxonomy" id="1263082"/>
    <lineage>
        <taxon>Eukaryota</taxon>
        <taxon>Fungi</taxon>
        <taxon>Fungi incertae sedis</taxon>
        <taxon>Mucoromycota</taxon>
        <taxon>Mucoromycotina</taxon>
        <taxon>Mucoromycetes</taxon>
        <taxon>Mucorales</taxon>
        <taxon>Lichtheimiaceae</taxon>
        <taxon>Lichtheimia</taxon>
    </lineage>
</organism>
<protein>
    <submittedName>
        <fullName evidence="3">Uncharacterized protein</fullName>
    </submittedName>
</protein>
<feature type="transmembrane region" description="Helical" evidence="1">
    <location>
        <begin position="40"/>
        <end position="61"/>
    </location>
</feature>
<keyword evidence="1" id="KW-0472">Membrane</keyword>
<evidence type="ECO:0000313" key="3">
    <source>
        <dbReference type="EMBL" id="CDH51886.1"/>
    </source>
</evidence>
<name>A0A068RSD5_9FUNG</name>
<dbReference type="AlphaFoldDB" id="A0A068RSD5"/>
<dbReference type="EMBL" id="CBTN010000011">
    <property type="protein sequence ID" value="CDH51886.1"/>
    <property type="molecule type" value="Genomic_DNA"/>
</dbReference>
<dbReference type="STRING" id="1263082.A0A068RSD5"/>
<feature type="chain" id="PRO_5001652688" evidence="2">
    <location>
        <begin position="17"/>
        <end position="119"/>
    </location>
</feature>
<accession>A0A068RSD5</accession>
<comment type="caution">
    <text evidence="3">The sequence shown here is derived from an EMBL/GenBank/DDBJ whole genome shotgun (WGS) entry which is preliminary data.</text>
</comment>
<dbReference type="OrthoDB" id="2245877at2759"/>
<evidence type="ECO:0000256" key="2">
    <source>
        <dbReference type="SAM" id="SignalP"/>
    </source>
</evidence>
<gene>
    <name evidence="3" type="ORF">LCOR_03435.1</name>
</gene>
<sequence length="119" mass="14009">MFVLLLWILFMAVVLADDTGFRQGDNEHQEEEKGWLERHSHFIIIVVLGLLIFSLLIWYVVKSIQSMRKRLAAENEKHRFLTEQLTGARPYQPHPISEIVPTSQHGYQKMDSTPHVHRY</sequence>
<keyword evidence="1" id="KW-0812">Transmembrane</keyword>
<evidence type="ECO:0000313" key="4">
    <source>
        <dbReference type="Proteomes" id="UP000027586"/>
    </source>
</evidence>
<keyword evidence="4" id="KW-1185">Reference proteome</keyword>
<feature type="signal peptide" evidence="2">
    <location>
        <begin position="1"/>
        <end position="16"/>
    </location>
</feature>